<evidence type="ECO:0000313" key="3">
    <source>
        <dbReference type="Proteomes" id="UP000231358"/>
    </source>
</evidence>
<dbReference type="AlphaFoldDB" id="A0A2G7FFD1"/>
<comment type="caution">
    <text evidence="2">The sequence shown here is derived from an EMBL/GenBank/DDBJ whole genome shotgun (WGS) entry which is preliminary data.</text>
</comment>
<accession>A0A2G7FFD1</accession>
<evidence type="ECO:0000313" key="2">
    <source>
        <dbReference type="EMBL" id="PIG79273.1"/>
    </source>
</evidence>
<feature type="compositionally biased region" description="Basic and acidic residues" evidence="1">
    <location>
        <begin position="47"/>
        <end position="59"/>
    </location>
</feature>
<proteinExistence type="predicted"/>
<gene>
    <name evidence="2" type="ORF">AARAC_004230</name>
</gene>
<name>A0A2G7FFD1_9EURO</name>
<sequence length="175" mass="19947">MQRANQPDMMREIWLPFKSNNADGKRIIAHQLRLALPPSGRGSIRYPPEEAGHPDRRTEAQVGTRSPVNLKASQPRRCSPRHVVLHVTPRDMSTIFRVREHPDWSTRLGTWSMDSSGSCTHASLQLKEARIHVWSHFCLSAALFASILVDPERRGVGLDDKEHEHRQLSFPPVPR</sequence>
<dbReference type="Proteomes" id="UP000231358">
    <property type="component" value="Unassembled WGS sequence"/>
</dbReference>
<keyword evidence="3" id="KW-1185">Reference proteome</keyword>
<dbReference type="EMBL" id="NEXV01000694">
    <property type="protein sequence ID" value="PIG79273.1"/>
    <property type="molecule type" value="Genomic_DNA"/>
</dbReference>
<organism evidence="2 3">
    <name type="scientific">Aspergillus arachidicola</name>
    <dbReference type="NCBI Taxonomy" id="656916"/>
    <lineage>
        <taxon>Eukaryota</taxon>
        <taxon>Fungi</taxon>
        <taxon>Dikarya</taxon>
        <taxon>Ascomycota</taxon>
        <taxon>Pezizomycotina</taxon>
        <taxon>Eurotiomycetes</taxon>
        <taxon>Eurotiomycetidae</taxon>
        <taxon>Eurotiales</taxon>
        <taxon>Aspergillaceae</taxon>
        <taxon>Aspergillus</taxon>
        <taxon>Aspergillus subgen. Circumdati</taxon>
    </lineage>
</organism>
<protein>
    <submittedName>
        <fullName evidence="2">Uncharacterized protein</fullName>
    </submittedName>
</protein>
<evidence type="ECO:0000256" key="1">
    <source>
        <dbReference type="SAM" id="MobiDB-lite"/>
    </source>
</evidence>
<reference evidence="2 3" key="1">
    <citation type="submission" date="2017-05" db="EMBL/GenBank/DDBJ databases">
        <title>Genome sequence for an aflatoxigenic pathogen of Argentinian peanut, Aspergillus arachidicola.</title>
        <authorList>
            <person name="Moore G."/>
            <person name="Beltz S.B."/>
            <person name="Mack B.M."/>
        </authorList>
    </citation>
    <scope>NUCLEOTIDE SEQUENCE [LARGE SCALE GENOMIC DNA]</scope>
    <source>
        <strain evidence="2 3">CBS 117610</strain>
    </source>
</reference>
<feature type="region of interest" description="Disordered" evidence="1">
    <location>
        <begin position="38"/>
        <end position="75"/>
    </location>
</feature>